<dbReference type="Gene3D" id="3.40.50.150">
    <property type="entry name" value="Vaccinia Virus protein VP39"/>
    <property type="match status" value="1"/>
</dbReference>
<feature type="compositionally biased region" description="Polar residues" evidence="4">
    <location>
        <begin position="1"/>
        <end position="12"/>
    </location>
</feature>
<dbReference type="SUPFAM" id="SSF53335">
    <property type="entry name" value="S-adenosyl-L-methionine-dependent methyltransferases"/>
    <property type="match status" value="1"/>
</dbReference>
<evidence type="ECO:0000256" key="3">
    <source>
        <dbReference type="ARBA" id="ARBA00022691"/>
    </source>
</evidence>
<dbReference type="GO" id="GO:0008168">
    <property type="term" value="F:methyltransferase activity"/>
    <property type="evidence" value="ECO:0007669"/>
    <property type="project" value="UniProtKB-KW"/>
</dbReference>
<dbReference type="PANTHER" id="PTHR43042:SF2">
    <property type="entry name" value="SAM-DEPENDENT METHYLTRANSFERASE"/>
    <property type="match status" value="1"/>
</dbReference>
<evidence type="ECO:0000256" key="2">
    <source>
        <dbReference type="ARBA" id="ARBA00022679"/>
    </source>
</evidence>
<name>A0A1I5C0C9_9HYPH</name>
<dbReference type="EMBL" id="FOVR01000002">
    <property type="protein sequence ID" value="SFN80490.1"/>
    <property type="molecule type" value="Genomic_DNA"/>
</dbReference>
<keyword evidence="7" id="KW-1185">Reference proteome</keyword>
<dbReference type="GO" id="GO:0032259">
    <property type="term" value="P:methylation"/>
    <property type="evidence" value="ECO:0007669"/>
    <property type="project" value="UniProtKB-KW"/>
</dbReference>
<feature type="domain" description="S-adenosylmethionine-dependent methyltransferase" evidence="5">
    <location>
        <begin position="173"/>
        <end position="313"/>
    </location>
</feature>
<evidence type="ECO:0000256" key="4">
    <source>
        <dbReference type="SAM" id="MobiDB-lite"/>
    </source>
</evidence>
<dbReference type="InterPro" id="IPR029063">
    <property type="entry name" value="SAM-dependent_MTases_sf"/>
</dbReference>
<feature type="compositionally biased region" description="Basic and acidic residues" evidence="4">
    <location>
        <begin position="48"/>
        <end position="67"/>
    </location>
</feature>
<dbReference type="OrthoDB" id="9805492at2"/>
<keyword evidence="2 6" id="KW-0808">Transferase</keyword>
<reference evidence="6 7" key="1">
    <citation type="submission" date="2016-10" db="EMBL/GenBank/DDBJ databases">
        <authorList>
            <person name="de Groot N.N."/>
        </authorList>
    </citation>
    <scope>NUCLEOTIDE SEQUENCE [LARGE SCALE GENOMIC DNA]</scope>
    <source>
        <strain evidence="6 7">CGMCC 1.9157</strain>
    </source>
</reference>
<proteinExistence type="predicted"/>
<dbReference type="Gene3D" id="2.60.40.1180">
    <property type="entry name" value="Golgi alpha-mannosidase II"/>
    <property type="match status" value="1"/>
</dbReference>
<evidence type="ECO:0000313" key="7">
    <source>
        <dbReference type="Proteomes" id="UP000199236"/>
    </source>
</evidence>
<evidence type="ECO:0000313" key="6">
    <source>
        <dbReference type="EMBL" id="SFN80490.1"/>
    </source>
</evidence>
<keyword evidence="3" id="KW-0949">S-adenosyl-L-methionine</keyword>
<feature type="compositionally biased region" description="Low complexity" evidence="4">
    <location>
        <begin position="68"/>
        <end position="81"/>
    </location>
</feature>
<dbReference type="STRING" id="655353.SAMN04488056_10271"/>
<dbReference type="PANTHER" id="PTHR43042">
    <property type="entry name" value="SAM-DEPENDENT METHYLTRANSFERASE"/>
    <property type="match status" value="1"/>
</dbReference>
<organism evidence="6 7">
    <name type="scientific">Cohaesibacter marisflavi</name>
    <dbReference type="NCBI Taxonomy" id="655353"/>
    <lineage>
        <taxon>Bacteria</taxon>
        <taxon>Pseudomonadati</taxon>
        <taxon>Pseudomonadota</taxon>
        <taxon>Alphaproteobacteria</taxon>
        <taxon>Hyphomicrobiales</taxon>
        <taxon>Cohaesibacteraceae</taxon>
    </lineage>
</organism>
<feature type="region of interest" description="Disordered" evidence="4">
    <location>
        <begin position="1"/>
        <end position="103"/>
    </location>
</feature>
<dbReference type="Proteomes" id="UP000199236">
    <property type="component" value="Unassembled WGS sequence"/>
</dbReference>
<gene>
    <name evidence="6" type="ORF">SAMN04488056_10271</name>
</gene>
<dbReference type="InterPro" id="IPR013780">
    <property type="entry name" value="Glyco_hydro_b"/>
</dbReference>
<dbReference type="InterPro" id="IPR019614">
    <property type="entry name" value="SAM-dep_methyl-trfase"/>
</dbReference>
<keyword evidence="1 6" id="KW-0489">Methyltransferase</keyword>
<evidence type="ECO:0000259" key="5">
    <source>
        <dbReference type="Pfam" id="PF10672"/>
    </source>
</evidence>
<accession>A0A1I5C0C9</accession>
<evidence type="ECO:0000256" key="1">
    <source>
        <dbReference type="ARBA" id="ARBA00022603"/>
    </source>
</evidence>
<feature type="compositionally biased region" description="Gly residues" evidence="4">
    <location>
        <begin position="15"/>
        <end position="28"/>
    </location>
</feature>
<dbReference type="CDD" id="cd02440">
    <property type="entry name" value="AdoMet_MTases"/>
    <property type="match status" value="1"/>
</dbReference>
<sequence>MAQRRGGQSSRQGNPKGGAKAGSGGKRGATGAPRGKDERGGRSNFSGRKPEFKPGRIVKHGDQDKSQSKTASKSQSQTQAKTQHEAREPFVLPPRPQGPQPRRAPFALMVTKPWQDYALLDMGHGRKLERYGPYTIVRPEPQAMGSPRLRADIWEAADAFFTGDLEEEGPGRWRYPSPLGETWETSWDDIRFYGRFTAFRHVGFFPEQAAHWAWMDKQIRSAYLGRAPRVLNLFGYSGVASLVAARAGAEVTHVDASKKAVGYGKENQMLAGLDDKPIRWIVDDAMKFVQREIRRGNVYDGILLDPPKFGRGPKGEVWQLFEMLPEMLDACRQILSKEALFYTLTCYAMRASYAAFDELMIEVMTGQGGIVESGELMIAEEGGARTLNTSLYTRWRPLTKEEEADQ</sequence>
<protein>
    <submittedName>
        <fullName evidence="6">23S rRNA (Cytosine1962-C5)-methyltransferase</fullName>
    </submittedName>
</protein>
<dbReference type="AlphaFoldDB" id="A0A1I5C0C9"/>
<dbReference type="Pfam" id="PF10672">
    <property type="entry name" value="Methyltrans_SAM"/>
    <property type="match status" value="1"/>
</dbReference>